<dbReference type="Proteomes" id="UP000427047">
    <property type="component" value="Segment"/>
</dbReference>
<organismHost>
    <name type="scientific">Potamochoerus larvatus</name>
    <name type="common">Bushpig</name>
    <dbReference type="NCBI Taxonomy" id="273792"/>
</organismHost>
<dbReference type="EMBL" id="MN318203">
    <property type="protein sequence ID" value="QRW44270.1"/>
    <property type="molecule type" value="Genomic_DNA"/>
</dbReference>
<accession>A0A894KSV0</accession>
<gene>
    <name evidence="2" type="ORF">Q706L_1</name>
</gene>
<name>A0A894KSV0_ASF</name>
<keyword evidence="1" id="KW-0812">Transmembrane</keyword>
<keyword evidence="1" id="KW-1133">Transmembrane helix</keyword>
<feature type="transmembrane region" description="Helical" evidence="1">
    <location>
        <begin position="130"/>
        <end position="151"/>
    </location>
</feature>
<organismHost>
    <name type="scientific">Sus scrofa</name>
    <name type="common">Pig</name>
    <dbReference type="NCBI Taxonomy" id="9823"/>
</organismHost>
<protein>
    <submittedName>
        <fullName evidence="2">PQ706L 1</fullName>
    </submittedName>
</protein>
<evidence type="ECO:0000256" key="1">
    <source>
        <dbReference type="SAM" id="Phobius"/>
    </source>
</evidence>
<organismHost>
    <name type="scientific">Ornithodoros</name>
    <name type="common">relapsing fever ticks</name>
    <dbReference type="NCBI Taxonomy" id="6937"/>
</organismHost>
<organismHost>
    <name type="scientific">Ornithodoros moubata</name>
    <name type="common">Soft tick</name>
    <name type="synonym">Argasid tick</name>
    <dbReference type="NCBI Taxonomy" id="6938"/>
</organismHost>
<organismHost>
    <name type="scientific">Phacochoerus aethiopicus</name>
    <name type="common">Warthog</name>
    <dbReference type="NCBI Taxonomy" id="85517"/>
</organismHost>
<organism evidence="2 3">
    <name type="scientific">African swine fever virus</name>
    <name type="common">ASFV</name>
    <dbReference type="NCBI Taxonomy" id="10497"/>
    <lineage>
        <taxon>Viruses</taxon>
        <taxon>Varidnaviria</taxon>
        <taxon>Bamfordvirae</taxon>
        <taxon>Nucleocytoviricota</taxon>
        <taxon>Pokkesviricetes</taxon>
        <taxon>Asfuvirales</taxon>
        <taxon>Asfarviridae</taxon>
        <taxon>Asfivirus</taxon>
        <taxon>Asfivirus haemorrhagiae</taxon>
    </lineage>
</organism>
<evidence type="ECO:0000313" key="3">
    <source>
        <dbReference type="Proteomes" id="UP000427047"/>
    </source>
</evidence>
<keyword evidence="1" id="KW-0472">Membrane</keyword>
<reference evidence="2 3" key="1">
    <citation type="submission" date="2019-08" db="EMBL/GenBank/DDBJ databases">
        <authorList>
            <person name="Ndlovu S.S."/>
        </authorList>
    </citation>
    <scope>NUCLEOTIDE SEQUENCE [LARGE SCALE GENOMIC DNA]</scope>
    <source>
        <strain evidence="2">LIV_5_40</strain>
    </source>
</reference>
<organismHost>
    <name type="scientific">Phacochoerus africanus</name>
    <name type="common">Warthog</name>
    <dbReference type="NCBI Taxonomy" id="41426"/>
</organismHost>
<proteinExistence type="predicted"/>
<sequence>MTMIRHPFTVPPAFMFCCPKLYASTDTNLQRRAIFCTSLECSVVSGYTSVLCFTCVQRLGCDQNRVVYMCKCDGKRQAQNGLPHAHLVLHVEAPCVFPLAYPKFTIRKGGVYYKLVLFQCSCKTSSVCGVFAFLQLFIFFIYLFYVCLCLDGEGGVVVHAR</sequence>
<evidence type="ECO:0000313" key="2">
    <source>
        <dbReference type="EMBL" id="QRW44270.1"/>
    </source>
</evidence>